<sequence>MKNPPAITRYVDRVTAGPGGAMTDEVGVITGDLTVATILSSDGHSVRVVVQHSGSDTWYTLAGSPAPVPAGQLASYHRDLLGRIRRGGGTRAT</sequence>
<dbReference type="EMBL" id="LMWP01000007">
    <property type="protein sequence ID" value="KUN31126.1"/>
    <property type="molecule type" value="Genomic_DNA"/>
</dbReference>
<organism evidence="1 2">
    <name type="scientific">Streptomyces corchorusii</name>
    <name type="common">Streptomyces chibaensis</name>
    <dbReference type="NCBI Taxonomy" id="1903"/>
    <lineage>
        <taxon>Bacteria</taxon>
        <taxon>Bacillati</taxon>
        <taxon>Actinomycetota</taxon>
        <taxon>Actinomycetes</taxon>
        <taxon>Kitasatosporales</taxon>
        <taxon>Streptomycetaceae</taxon>
        <taxon>Streptomyces</taxon>
    </lineage>
</organism>
<name>A0A101QJR0_STRCK</name>
<dbReference type="RefSeq" id="WP_014676842.1">
    <property type="nucleotide sequence ID" value="NZ_KQ948353.1"/>
</dbReference>
<proteinExistence type="predicted"/>
<dbReference type="AlphaFoldDB" id="A0A101QJR0"/>
<evidence type="ECO:0000313" key="1">
    <source>
        <dbReference type="EMBL" id="KUN31126.1"/>
    </source>
</evidence>
<keyword evidence="2" id="KW-1185">Reference proteome</keyword>
<gene>
    <name evidence="1" type="ORF">AQJ11_08345</name>
</gene>
<dbReference type="Proteomes" id="UP000053398">
    <property type="component" value="Unassembled WGS sequence"/>
</dbReference>
<comment type="caution">
    <text evidence="1">The sequence shown here is derived from an EMBL/GenBank/DDBJ whole genome shotgun (WGS) entry which is preliminary data.</text>
</comment>
<reference evidence="1 2" key="1">
    <citation type="submission" date="2015-10" db="EMBL/GenBank/DDBJ databases">
        <title>Draft genome sequence of Streptomyces corchorusii DSM 40340, type strain for the species Streptomyces corchorusii.</title>
        <authorList>
            <person name="Ruckert C."/>
            <person name="Winkler A."/>
            <person name="Kalinowski J."/>
            <person name="Kampfer P."/>
            <person name="Glaeser S."/>
        </authorList>
    </citation>
    <scope>NUCLEOTIDE SEQUENCE [LARGE SCALE GENOMIC DNA]</scope>
    <source>
        <strain evidence="1 2">DSM 40340</strain>
    </source>
</reference>
<accession>A0A101QJR0</accession>
<protein>
    <submittedName>
        <fullName evidence="1">Uncharacterized protein</fullName>
    </submittedName>
</protein>
<evidence type="ECO:0000313" key="2">
    <source>
        <dbReference type="Proteomes" id="UP000053398"/>
    </source>
</evidence>